<dbReference type="InterPro" id="IPR018973">
    <property type="entry name" value="MZB"/>
</dbReference>
<keyword evidence="4" id="KW-1185">Reference proteome</keyword>
<accession>A0ABU5UJU0</accession>
<reference evidence="3 4" key="1">
    <citation type="submission" date="2023-12" db="EMBL/GenBank/DDBJ databases">
        <title>Baltic Sea Cyanobacteria.</title>
        <authorList>
            <person name="Delbaje E."/>
            <person name="Fewer D.P."/>
            <person name="Shishido T.K."/>
        </authorList>
    </citation>
    <scope>NUCLEOTIDE SEQUENCE [LARGE SCALE GENOMIC DNA]</scope>
    <source>
        <strain evidence="3 4">UHCC 0060</strain>
    </source>
</reference>
<gene>
    <name evidence="3" type="ORF">VB695_00150</name>
</gene>
<proteinExistence type="predicted"/>
<dbReference type="SUPFAM" id="SSF52540">
    <property type="entry name" value="P-loop containing nucleoside triphosphate hydrolases"/>
    <property type="match status" value="1"/>
</dbReference>
<evidence type="ECO:0000313" key="4">
    <source>
        <dbReference type="Proteomes" id="UP001303285"/>
    </source>
</evidence>
<evidence type="ECO:0000259" key="2">
    <source>
        <dbReference type="PROSITE" id="PS51194"/>
    </source>
</evidence>
<dbReference type="SMART" id="SM00490">
    <property type="entry name" value="HELICc"/>
    <property type="match status" value="1"/>
</dbReference>
<dbReference type="Pfam" id="PF09369">
    <property type="entry name" value="MZB"/>
    <property type="match status" value="1"/>
</dbReference>
<dbReference type="Proteomes" id="UP001303285">
    <property type="component" value="Unassembled WGS sequence"/>
</dbReference>
<organism evidence="3 4">
    <name type="scientific">Nodularia spumigena UHCC 0060</name>
    <dbReference type="NCBI Taxonomy" id="3110300"/>
    <lineage>
        <taxon>Bacteria</taxon>
        <taxon>Bacillati</taxon>
        <taxon>Cyanobacteriota</taxon>
        <taxon>Cyanophyceae</taxon>
        <taxon>Nostocales</taxon>
        <taxon>Nodulariaceae</taxon>
        <taxon>Nodularia</taxon>
    </lineage>
</organism>
<protein>
    <submittedName>
        <fullName evidence="3">Zn-binding domain-containing protein</fullName>
    </submittedName>
</protein>
<feature type="coiled-coil region" evidence="1">
    <location>
        <begin position="881"/>
        <end position="931"/>
    </location>
</feature>
<name>A0ABU5UJU0_NODSP</name>
<dbReference type="InterPro" id="IPR001650">
    <property type="entry name" value="Helicase_C-like"/>
</dbReference>
<dbReference type="EMBL" id="JAYGHK010000001">
    <property type="protein sequence ID" value="MEA5606514.1"/>
    <property type="molecule type" value="Genomic_DNA"/>
</dbReference>
<dbReference type="InterPro" id="IPR027417">
    <property type="entry name" value="P-loop_NTPase"/>
</dbReference>
<keyword evidence="1" id="KW-0175">Coiled coil</keyword>
<evidence type="ECO:0000256" key="1">
    <source>
        <dbReference type="SAM" id="Coils"/>
    </source>
</evidence>
<feature type="domain" description="Helicase C-terminal" evidence="2">
    <location>
        <begin position="588"/>
        <end position="781"/>
    </location>
</feature>
<dbReference type="PANTHER" id="PTHR47957">
    <property type="entry name" value="ATP-DEPENDENT HELICASE HRQ1"/>
    <property type="match status" value="1"/>
</dbReference>
<dbReference type="Pfam" id="PF00271">
    <property type="entry name" value="Helicase_C"/>
    <property type="match status" value="1"/>
</dbReference>
<dbReference type="Gene3D" id="3.40.50.300">
    <property type="entry name" value="P-loop containing nucleotide triphosphate hydrolases"/>
    <property type="match status" value="1"/>
</dbReference>
<dbReference type="PROSITE" id="PS51194">
    <property type="entry name" value="HELICASE_CTER"/>
    <property type="match status" value="1"/>
</dbReference>
<evidence type="ECO:0000313" key="3">
    <source>
        <dbReference type="EMBL" id="MEA5606514.1"/>
    </source>
</evidence>
<sequence length="1798" mass="204463">MLWNHTPPALTFTDTDPNAPLDDAWCVQLGTELKTLPIIHNLIRILSQQSYTYSDILDRIGRRLHLPLQQHPEYCELLLDSIFALIGAARSRIQRPDSESLILPWVTLRIQVWFRELKRMVASVESQPKLLYSDDLTAEMREKTKTLPVMHCRDCGATGWGAVQPSQSANKLIANDLRGFYKAFFNNKPLVSVVFPVNGETNHPDMRLLCTECLTINLSGAKHCHSCHSPKLISVLVPDVVKTITRNGQTQSISSHDCPFCGNSNGLSILGSQAASLTSATIGTLYTTPFNTDKKLLTFSDSVQDAAHRAGFYNARTYRTTLRTAIFQLIRERTIKSPCLTLQELVTEFPEYWQQKINSTANYIATFLPNDLQWLRDWDTFVNSDRLDLAPNTNLLNLVKERLVWEIVTQFGLRAAIGPSLERSGVCSVSFNNDALNHSVKALHLQLSNEIEALRHISFSSVRQFLLGLLHHLRHRGGILQPATKGNYITDGGNTFIWSKLTYMPRLGPSTPAPKFFVNATAKTDRFERVIQIGKQSSWCEDWTRRVFTPDSLLLKEQIIEILHNALNSLVESGLLEMYPCGQGRAWGIPLSMIEIQAQGQVLACDRCHHQLTLPQTEDIEFSPQVCQTSGCTGHYQPDPRNGLAYYRQLYQQGEIRRIVAQEHTGLLTRSNRERLEQRFINSDRYCDPNLISATSTLEMGINIGDLSSVLLCSVPPSSANFQQRIGRAGRKAGNAFVGVVANGKAHDLFFYTDPTQMLDGSVEAAGCYLNAAAILERQLTAFCLDCWVARGIARQDFSYKINDILNTLQKQDQTRFPYTWLNFIKHDQSQLLTDFLALFSHNTIDEPTQEQIRSFMESGQEQYGLDWRILDRLQGVQNERKRLQDLITHIAKRIKDLKAEPQALQDPEKLEELEREKAGFQGLIQHINQKNIFNFLTDEGLLPNYSFPEAGVTLRSIILRKIHSSNSTPTQKNSKGYETSTYSYERPSQVAIRELVPGGVFYAEGRCIKIDQIDLKLSQPQEWRICRNCSYATPAFQPEAHQKTCPRCGDVMWSDQGRLRQMLRLTQVMATTTDKESRFGDDSEDRNISFFERHLLVDFAPAFREQTFLVDHPDFPFGFEYISRTNFREINLGESLATGETVEMGGEKFTTRGFRVCSHCGKVMKGNKPQDHTISCKWRDKPEQAKALDVLYLYREFESESIRFLMPDESFWTPQGENSFIAAIQLGLKRKFRGKVDHLHTTITQEPQPHTSLRKSFLYLFDTVPGGTGYLRQLIQKPQELQDVFQQALTIMKACSCKERHEDGCYQCLFAYRNSFYQDYTSRKTAENLLSKLLQHWSQLKETSEGLSAIRINSNFESELERRFIEAIARYNGRVYQGEPPVFKPNVVNGKTGYYLKIGNMAWTIETQVTLGEEDGVNIPSRADFVIRPASSRISSLPLVIFTDGWEYHHQRIAQDFQQRLAILRSGQFWCWSLTWDDVAKQVDKNHRSPIISPDGLDCQLNNSKFQQAEQQFYAQYQCSHLRPLETEGSFEWLMYYLAQPDSQNWQNWALLRTLAQANSAGTQSQLDTIAADISAEAIAAWEVPPKFITGVVKVSQNLRVFTLVDSSRHRQLDGNGSLVLVQLDDVTQWDTGGEVSYAYGTLRERTEIQGDWQAALRLLNLYQFLPHSYAVTTSTHKSGITPSAARMPSSTTVTARTHSDRQWEQVRELTVEAELLPAIDRMSQLGWLTPEVGYELENERGTVVAIAELAWLEAKIAVTLTPEDADKFTQAHWQGWLIEDFLSAFDTLSSTLKGVS</sequence>
<dbReference type="PANTHER" id="PTHR47957:SF3">
    <property type="entry name" value="ATP-DEPENDENT HELICASE HRQ1"/>
    <property type="match status" value="1"/>
</dbReference>
<dbReference type="RefSeq" id="WP_323243802.1">
    <property type="nucleotide sequence ID" value="NZ_JAYGHK010000001.1"/>
</dbReference>
<comment type="caution">
    <text evidence="3">The sequence shown here is derived from an EMBL/GenBank/DDBJ whole genome shotgun (WGS) entry which is preliminary data.</text>
</comment>